<organism evidence="25 26">
    <name type="scientific">Aeoliella straminimaris</name>
    <dbReference type="NCBI Taxonomy" id="2954799"/>
    <lineage>
        <taxon>Bacteria</taxon>
        <taxon>Pseudomonadati</taxon>
        <taxon>Planctomycetota</taxon>
        <taxon>Planctomycetia</taxon>
        <taxon>Pirellulales</taxon>
        <taxon>Lacipirellulaceae</taxon>
        <taxon>Aeoliella</taxon>
    </lineage>
</organism>
<dbReference type="GO" id="GO:0004326">
    <property type="term" value="F:tetrahydrofolylpolyglutamate synthase activity"/>
    <property type="evidence" value="ECO:0007669"/>
    <property type="project" value="UniProtKB-EC"/>
</dbReference>
<evidence type="ECO:0000313" key="26">
    <source>
        <dbReference type="Proteomes" id="UP001155241"/>
    </source>
</evidence>
<comment type="pathway">
    <text evidence="3">Cofactor biosynthesis; tetrahydrofolate biosynthesis; 7,8-dihydrofolate from 2-amino-4-hydroxy-6-hydroxymethyl-7,8-dihydropteridine diphosphate and 4-aminobenzoate: step 2/2.</text>
</comment>
<evidence type="ECO:0000259" key="24">
    <source>
        <dbReference type="Pfam" id="PF08245"/>
    </source>
</evidence>
<evidence type="ECO:0000256" key="4">
    <source>
        <dbReference type="ARBA" id="ARBA00005150"/>
    </source>
</evidence>
<accession>A0A9X2FCH7</accession>
<evidence type="ECO:0000256" key="2">
    <source>
        <dbReference type="ARBA" id="ARBA00002714"/>
    </source>
</evidence>
<dbReference type="Gene3D" id="3.40.1190.10">
    <property type="entry name" value="Mur-like, catalytic domain"/>
    <property type="match status" value="1"/>
</dbReference>
<keyword evidence="9" id="KW-0436">Ligase</keyword>
<gene>
    <name evidence="25" type="ORF">NG895_19260</name>
</gene>
<dbReference type="RefSeq" id="WP_252854160.1">
    <property type="nucleotide sequence ID" value="NZ_JAMXLR010000065.1"/>
</dbReference>
<name>A0A9X2FCH7_9BACT</name>
<keyword evidence="11" id="KW-0547">Nucleotide-binding</keyword>
<comment type="catalytic activity">
    <reaction evidence="19">
        <text>10-formyltetrahydrofolyl-(gamma-L-Glu)(n) + L-glutamate + ATP = 10-formyltetrahydrofolyl-(gamma-L-Glu)(n+1) + ADP + phosphate + H(+)</text>
        <dbReference type="Rhea" id="RHEA:51904"/>
        <dbReference type="Rhea" id="RHEA-COMP:13088"/>
        <dbReference type="Rhea" id="RHEA-COMP:14300"/>
        <dbReference type="ChEBI" id="CHEBI:15378"/>
        <dbReference type="ChEBI" id="CHEBI:29985"/>
        <dbReference type="ChEBI" id="CHEBI:30616"/>
        <dbReference type="ChEBI" id="CHEBI:43474"/>
        <dbReference type="ChEBI" id="CHEBI:134413"/>
        <dbReference type="ChEBI" id="CHEBI:456216"/>
        <dbReference type="EC" id="6.3.2.17"/>
    </reaction>
</comment>
<evidence type="ECO:0000256" key="21">
    <source>
        <dbReference type="ARBA" id="ARBA00049161"/>
    </source>
</evidence>
<proteinExistence type="inferred from homology"/>
<evidence type="ECO:0000256" key="1">
    <source>
        <dbReference type="ARBA" id="ARBA00001946"/>
    </source>
</evidence>
<comment type="similarity">
    <text evidence="5">Belongs to the folylpolyglutamate synthase family.</text>
</comment>
<evidence type="ECO:0000256" key="16">
    <source>
        <dbReference type="ARBA" id="ARBA00030592"/>
    </source>
</evidence>
<evidence type="ECO:0000256" key="12">
    <source>
        <dbReference type="ARBA" id="ARBA00022840"/>
    </source>
</evidence>
<dbReference type="InterPro" id="IPR036565">
    <property type="entry name" value="Mur-like_cat_sf"/>
</dbReference>
<reference evidence="25" key="1">
    <citation type="submission" date="2022-06" db="EMBL/GenBank/DDBJ databases">
        <title>Aeoliella straminimaris, a novel planctomycete from sediments.</title>
        <authorList>
            <person name="Vitorino I.R."/>
            <person name="Lage O.M."/>
        </authorList>
    </citation>
    <scope>NUCLEOTIDE SEQUENCE</scope>
    <source>
        <strain evidence="25">ICT_H6.2</strain>
    </source>
</reference>
<evidence type="ECO:0000313" key="25">
    <source>
        <dbReference type="EMBL" id="MCO6046044.1"/>
    </source>
</evidence>
<comment type="pathway">
    <text evidence="4">Cofactor biosynthesis; tetrahydrofolylpolyglutamate biosynthesis.</text>
</comment>
<dbReference type="EC" id="6.3.2.12" evidence="6"/>
<dbReference type="AlphaFoldDB" id="A0A9X2FCH7"/>
<evidence type="ECO:0000256" key="9">
    <source>
        <dbReference type="ARBA" id="ARBA00022598"/>
    </source>
</evidence>
<keyword evidence="10" id="KW-0479">Metal-binding</keyword>
<evidence type="ECO:0000256" key="13">
    <source>
        <dbReference type="ARBA" id="ARBA00022842"/>
    </source>
</evidence>
<dbReference type="InterPro" id="IPR004101">
    <property type="entry name" value="Mur_ligase_C"/>
</dbReference>
<evidence type="ECO:0000256" key="18">
    <source>
        <dbReference type="ARBA" id="ARBA00047493"/>
    </source>
</evidence>
<dbReference type="PANTHER" id="PTHR11136">
    <property type="entry name" value="FOLYLPOLYGLUTAMATE SYNTHASE-RELATED"/>
    <property type="match status" value="1"/>
</dbReference>
<dbReference type="PIRSF" id="PIRSF001563">
    <property type="entry name" value="Folylpolyglu_synth"/>
    <property type="match status" value="1"/>
</dbReference>
<feature type="domain" description="Mur ligase C-terminal" evidence="23">
    <location>
        <begin position="338"/>
        <end position="460"/>
    </location>
</feature>
<evidence type="ECO:0000256" key="22">
    <source>
        <dbReference type="SAM" id="MobiDB-lite"/>
    </source>
</evidence>
<dbReference type="InterPro" id="IPR036615">
    <property type="entry name" value="Mur_ligase_C_dom_sf"/>
</dbReference>
<comment type="catalytic activity">
    <reaction evidence="18">
        <text>(6S)-5,6,7,8-tetrahydrofolyl-(gamma-L-Glu)(n) + L-glutamate + ATP = (6S)-5,6,7,8-tetrahydrofolyl-(gamma-L-Glu)(n+1) + ADP + phosphate + H(+)</text>
        <dbReference type="Rhea" id="RHEA:10580"/>
        <dbReference type="Rhea" id="RHEA-COMP:14738"/>
        <dbReference type="Rhea" id="RHEA-COMP:14740"/>
        <dbReference type="ChEBI" id="CHEBI:15378"/>
        <dbReference type="ChEBI" id="CHEBI:29985"/>
        <dbReference type="ChEBI" id="CHEBI:30616"/>
        <dbReference type="ChEBI" id="CHEBI:43474"/>
        <dbReference type="ChEBI" id="CHEBI:141005"/>
        <dbReference type="ChEBI" id="CHEBI:456216"/>
        <dbReference type="EC" id="6.3.2.17"/>
    </reaction>
</comment>
<evidence type="ECO:0000256" key="8">
    <source>
        <dbReference type="ARBA" id="ARBA00019357"/>
    </source>
</evidence>
<evidence type="ECO:0000256" key="17">
    <source>
        <dbReference type="ARBA" id="ARBA00032510"/>
    </source>
</evidence>
<dbReference type="EC" id="6.3.2.17" evidence="7"/>
<keyword evidence="13" id="KW-0460">Magnesium</keyword>
<comment type="function">
    <text evidence="2">Functions in two distinct reactions of the de novo folate biosynthetic pathway. Catalyzes the addition of a glutamate residue to dihydropteroate (7,8-dihydropteroate or H2Pte) to form dihydrofolate (7,8-dihydrofolate monoglutamate or H2Pte-Glu). Also catalyzes successive additions of L-glutamate to tetrahydrofolate or 10-formyltetrahydrofolate or 5,10-methylenetetrahydrofolate, leading to folylpolyglutamate derivatives.</text>
</comment>
<dbReference type="FunFam" id="3.40.1190.10:FF:000011">
    <property type="entry name" value="Folylpolyglutamate synthase/dihydrofolate synthase"/>
    <property type="match status" value="1"/>
</dbReference>
<evidence type="ECO:0000256" key="3">
    <source>
        <dbReference type="ARBA" id="ARBA00004799"/>
    </source>
</evidence>
<dbReference type="GO" id="GO:0005737">
    <property type="term" value="C:cytoplasm"/>
    <property type="evidence" value="ECO:0007669"/>
    <property type="project" value="TreeGrafter"/>
</dbReference>
<evidence type="ECO:0000256" key="6">
    <source>
        <dbReference type="ARBA" id="ARBA00013023"/>
    </source>
</evidence>
<evidence type="ECO:0000256" key="19">
    <source>
        <dbReference type="ARBA" id="ARBA00047808"/>
    </source>
</evidence>
<dbReference type="InterPro" id="IPR001645">
    <property type="entry name" value="Folylpolyglutamate_synth"/>
</dbReference>
<protein>
    <recommendedName>
        <fullName evidence="8">Dihydrofolate synthase/folylpolyglutamate synthase</fullName>
        <ecNumber evidence="6">6.3.2.12</ecNumber>
        <ecNumber evidence="7">6.3.2.17</ecNumber>
    </recommendedName>
    <alternativeName>
        <fullName evidence="17">Folylpoly-gamma-glutamate synthetase-dihydrofolate synthetase</fullName>
    </alternativeName>
    <alternativeName>
        <fullName evidence="15">Folylpolyglutamate synthetase</fullName>
    </alternativeName>
    <alternativeName>
        <fullName evidence="16">Tetrahydrofolylpolyglutamate synthase</fullName>
    </alternativeName>
</protein>
<comment type="cofactor">
    <cofactor evidence="1">
        <name>Mg(2+)</name>
        <dbReference type="ChEBI" id="CHEBI:18420"/>
    </cofactor>
</comment>
<dbReference type="GO" id="GO:0046656">
    <property type="term" value="P:folic acid biosynthetic process"/>
    <property type="evidence" value="ECO:0007669"/>
    <property type="project" value="UniProtKB-KW"/>
</dbReference>
<dbReference type="PANTHER" id="PTHR11136:SF0">
    <property type="entry name" value="DIHYDROFOLATE SYNTHETASE-RELATED"/>
    <property type="match status" value="1"/>
</dbReference>
<evidence type="ECO:0000256" key="20">
    <source>
        <dbReference type="ARBA" id="ARBA00049035"/>
    </source>
</evidence>
<keyword evidence="14" id="KW-0289">Folate biosynthesis</keyword>
<evidence type="ECO:0000256" key="14">
    <source>
        <dbReference type="ARBA" id="ARBA00022909"/>
    </source>
</evidence>
<evidence type="ECO:0000256" key="5">
    <source>
        <dbReference type="ARBA" id="ARBA00008276"/>
    </source>
</evidence>
<feature type="domain" description="Mur ligase central" evidence="24">
    <location>
        <begin position="81"/>
        <end position="311"/>
    </location>
</feature>
<dbReference type="NCBIfam" id="TIGR01499">
    <property type="entry name" value="folC"/>
    <property type="match status" value="1"/>
</dbReference>
<dbReference type="SUPFAM" id="SSF53244">
    <property type="entry name" value="MurD-like peptide ligases, peptide-binding domain"/>
    <property type="match status" value="1"/>
</dbReference>
<keyword evidence="12" id="KW-0067">ATP-binding</keyword>
<evidence type="ECO:0000259" key="23">
    <source>
        <dbReference type="Pfam" id="PF02875"/>
    </source>
</evidence>
<evidence type="ECO:0000256" key="10">
    <source>
        <dbReference type="ARBA" id="ARBA00022723"/>
    </source>
</evidence>
<comment type="caution">
    <text evidence="25">The sequence shown here is derived from an EMBL/GenBank/DDBJ whole genome shotgun (WGS) entry which is preliminary data.</text>
</comment>
<keyword evidence="26" id="KW-1185">Reference proteome</keyword>
<dbReference type="Gene3D" id="3.90.190.20">
    <property type="entry name" value="Mur ligase, C-terminal domain"/>
    <property type="match status" value="1"/>
</dbReference>
<dbReference type="GO" id="GO:0046872">
    <property type="term" value="F:metal ion binding"/>
    <property type="evidence" value="ECO:0007669"/>
    <property type="project" value="UniProtKB-KW"/>
</dbReference>
<dbReference type="GO" id="GO:0005524">
    <property type="term" value="F:ATP binding"/>
    <property type="evidence" value="ECO:0007669"/>
    <property type="project" value="UniProtKB-KW"/>
</dbReference>
<dbReference type="Pfam" id="PF08245">
    <property type="entry name" value="Mur_ligase_M"/>
    <property type="match status" value="1"/>
</dbReference>
<dbReference type="EMBL" id="JAMXLR010000065">
    <property type="protein sequence ID" value="MCO6046044.1"/>
    <property type="molecule type" value="Genomic_DNA"/>
</dbReference>
<sequence length="476" mass="51034">MLNRPETSHQWSNPSMKLVGTDHATTGEPRRDAAAEWLLGRINYERTQVVPYGERQLKLDRMRQFVTALGSPDTAAPIIHIAGTKGKGSTAAMVAAMLTSAGYRTGVFSSPHLERLEERFAIDGVPATGEQLAELVDTVRPVVEEFDRRAAAAGEDGLTFFDITTAIALVHFAQQQCTAMVLEVGLGGRLDSTNVCLPAVSVITTISFDHTKQLGNTLASIAGEKAGIIKSGVPVVSGVVPAEPRDVIANVALEHGCRMIELGREFDYRYHPSKKGDSLDYLVKGQSNLAEVKLALTGEHQAANAAVSLAVIEELARQGWQIPESARRQALGSVQVPGRVELLPGKPVTVLDTAHNAASAAALAATLAVRCEVPRTLVVSCSKDKDFAAIAGALAPVFERVLITEYQTNPRVVPAEQLAEVFRQAAPQVAIEIVKSPHEAWHRANQVTPADGLICITGSFFLAAELRPIVLSERKS</sequence>
<dbReference type="Pfam" id="PF02875">
    <property type="entry name" value="Mur_ligase_C"/>
    <property type="match status" value="1"/>
</dbReference>
<dbReference type="SUPFAM" id="SSF53623">
    <property type="entry name" value="MurD-like peptide ligases, catalytic domain"/>
    <property type="match status" value="1"/>
</dbReference>
<dbReference type="GO" id="GO:0008841">
    <property type="term" value="F:dihydrofolate synthase activity"/>
    <property type="evidence" value="ECO:0007669"/>
    <property type="project" value="UniProtKB-EC"/>
</dbReference>
<feature type="region of interest" description="Disordered" evidence="22">
    <location>
        <begin position="1"/>
        <end position="27"/>
    </location>
</feature>
<dbReference type="Proteomes" id="UP001155241">
    <property type="component" value="Unassembled WGS sequence"/>
</dbReference>
<evidence type="ECO:0000256" key="15">
    <source>
        <dbReference type="ARBA" id="ARBA00030048"/>
    </source>
</evidence>
<evidence type="ECO:0000256" key="7">
    <source>
        <dbReference type="ARBA" id="ARBA00013025"/>
    </source>
</evidence>
<dbReference type="InterPro" id="IPR013221">
    <property type="entry name" value="Mur_ligase_cen"/>
</dbReference>
<evidence type="ECO:0000256" key="11">
    <source>
        <dbReference type="ARBA" id="ARBA00022741"/>
    </source>
</evidence>
<comment type="catalytic activity">
    <reaction evidence="20">
        <text>(6R)-5,10-methylenetetrahydrofolyl-(gamma-L-Glu)(n) + L-glutamate + ATP = (6R)-5,10-methylenetetrahydrofolyl-(gamma-L-Glu)(n+1) + ADP + phosphate + H(+)</text>
        <dbReference type="Rhea" id="RHEA:51912"/>
        <dbReference type="Rhea" id="RHEA-COMP:13257"/>
        <dbReference type="Rhea" id="RHEA-COMP:13258"/>
        <dbReference type="ChEBI" id="CHEBI:15378"/>
        <dbReference type="ChEBI" id="CHEBI:29985"/>
        <dbReference type="ChEBI" id="CHEBI:30616"/>
        <dbReference type="ChEBI" id="CHEBI:43474"/>
        <dbReference type="ChEBI" id="CHEBI:136572"/>
        <dbReference type="ChEBI" id="CHEBI:456216"/>
        <dbReference type="EC" id="6.3.2.17"/>
    </reaction>
</comment>
<comment type="catalytic activity">
    <reaction evidence="21">
        <text>7,8-dihydropteroate + L-glutamate + ATP = 7,8-dihydrofolate + ADP + phosphate + H(+)</text>
        <dbReference type="Rhea" id="RHEA:23584"/>
        <dbReference type="ChEBI" id="CHEBI:15378"/>
        <dbReference type="ChEBI" id="CHEBI:17839"/>
        <dbReference type="ChEBI" id="CHEBI:29985"/>
        <dbReference type="ChEBI" id="CHEBI:30616"/>
        <dbReference type="ChEBI" id="CHEBI:43474"/>
        <dbReference type="ChEBI" id="CHEBI:57451"/>
        <dbReference type="ChEBI" id="CHEBI:456216"/>
        <dbReference type="EC" id="6.3.2.12"/>
    </reaction>
</comment>